<dbReference type="InParanoid" id="A0A6J2XGN1"/>
<dbReference type="Proteomes" id="UP000504635">
    <property type="component" value="Unplaced"/>
</dbReference>
<dbReference type="OrthoDB" id="6774094at2759"/>
<keyword evidence="1" id="KW-1185">Reference proteome</keyword>
<evidence type="ECO:0000313" key="1">
    <source>
        <dbReference type="Proteomes" id="UP000504635"/>
    </source>
</evidence>
<organism evidence="1 2">
    <name type="scientific">Sitophilus oryzae</name>
    <name type="common">Rice weevil</name>
    <name type="synonym">Curculio oryzae</name>
    <dbReference type="NCBI Taxonomy" id="7048"/>
    <lineage>
        <taxon>Eukaryota</taxon>
        <taxon>Metazoa</taxon>
        <taxon>Ecdysozoa</taxon>
        <taxon>Arthropoda</taxon>
        <taxon>Hexapoda</taxon>
        <taxon>Insecta</taxon>
        <taxon>Pterygota</taxon>
        <taxon>Neoptera</taxon>
        <taxon>Endopterygota</taxon>
        <taxon>Coleoptera</taxon>
        <taxon>Polyphaga</taxon>
        <taxon>Cucujiformia</taxon>
        <taxon>Curculionidae</taxon>
        <taxon>Dryophthorinae</taxon>
        <taxon>Sitophilus</taxon>
    </lineage>
</organism>
<gene>
    <name evidence="2" type="primary">LOC115878075</name>
</gene>
<protein>
    <submittedName>
        <fullName evidence="2">Uncharacterized protein LOC115878075</fullName>
    </submittedName>
</protein>
<sequence length="134" mass="15431">MHMSAKGTVVPARTIGAKCKCQLKYFELIGDDKIRKIFEEFNRIGDKQKQDIYLAGLIIPRTVARRRSRAETGKEKETSFKYKVRVNGQEYPVCKNAMWAIHGITKFRVENIAKSLIFYPNPILCSNRTCEVDT</sequence>
<accession>A0A6J2XGN1</accession>
<dbReference type="GeneID" id="115878075"/>
<name>A0A6J2XGN1_SITOR</name>
<proteinExistence type="predicted"/>
<dbReference type="RefSeq" id="XP_030750286.1">
    <property type="nucleotide sequence ID" value="XM_030894426.1"/>
</dbReference>
<reference evidence="2" key="1">
    <citation type="submission" date="2025-08" db="UniProtKB">
        <authorList>
            <consortium name="RefSeq"/>
        </authorList>
    </citation>
    <scope>IDENTIFICATION</scope>
    <source>
        <tissue evidence="2">Gonads</tissue>
    </source>
</reference>
<dbReference type="KEGG" id="soy:115878075"/>
<dbReference type="AlphaFoldDB" id="A0A6J2XGN1"/>
<evidence type="ECO:0000313" key="2">
    <source>
        <dbReference type="RefSeq" id="XP_030750286.1"/>
    </source>
</evidence>